<feature type="domain" description="DUF6852" evidence="2">
    <location>
        <begin position="50"/>
        <end position="120"/>
    </location>
</feature>
<gene>
    <name evidence="3" type="ORF">C7379_1108</name>
</gene>
<organism evidence="3 4">
    <name type="scientific">Hallella colorans</name>
    <dbReference type="NCBI Taxonomy" id="1703337"/>
    <lineage>
        <taxon>Bacteria</taxon>
        <taxon>Pseudomonadati</taxon>
        <taxon>Bacteroidota</taxon>
        <taxon>Bacteroidia</taxon>
        <taxon>Bacteroidales</taxon>
        <taxon>Prevotellaceae</taxon>
        <taxon>Hallella</taxon>
    </lineage>
</organism>
<keyword evidence="4" id="KW-1185">Reference proteome</keyword>
<protein>
    <submittedName>
        <fullName evidence="3">Uncharacterized protein</fullName>
    </submittedName>
</protein>
<dbReference type="Gene3D" id="1.10.10.1650">
    <property type="match status" value="1"/>
</dbReference>
<dbReference type="InterPro" id="IPR049280">
    <property type="entry name" value="DUF6852"/>
</dbReference>
<sequence>METILSISGKPGLYKLVSRGKANLIVETLEEPGRRMPVFASDRVTSLADIAMYTNEDDVPLWQVFANVGKKEDNKEASINYKKCSSKDLRVYFAEILPNYDQDRVHDSDIKKLLQWYNILVKSGNTNFKELLSPTEGDNVDDRK</sequence>
<feature type="domain" description="DUF5606" evidence="1">
    <location>
        <begin position="1"/>
        <end position="47"/>
    </location>
</feature>
<reference evidence="3 4" key="1">
    <citation type="submission" date="2018-05" db="EMBL/GenBank/DDBJ databases">
        <title>Genomic Encyclopedia of Type Strains, Phase IV (KMG-IV): sequencing the most valuable type-strain genomes for metagenomic binning, comparative biology and taxonomic classification.</title>
        <authorList>
            <person name="Goeker M."/>
        </authorList>
    </citation>
    <scope>NUCLEOTIDE SEQUENCE [LARGE SCALE GENOMIC DNA]</scope>
    <source>
        <strain evidence="3 4">DSM 100333</strain>
    </source>
</reference>
<dbReference type="InterPro" id="IPR041218">
    <property type="entry name" value="DUF5606"/>
</dbReference>
<accession>A0A2U0U7I2</accession>
<dbReference type="Pfam" id="PF18347">
    <property type="entry name" value="DUF5606"/>
    <property type="match status" value="1"/>
</dbReference>
<evidence type="ECO:0000259" key="2">
    <source>
        <dbReference type="Pfam" id="PF21186"/>
    </source>
</evidence>
<dbReference type="InterPro" id="IPR049282">
    <property type="entry name" value="BVU_3817_N_sf"/>
</dbReference>
<evidence type="ECO:0000259" key="1">
    <source>
        <dbReference type="Pfam" id="PF18347"/>
    </source>
</evidence>
<comment type="caution">
    <text evidence="3">The sequence shown here is derived from an EMBL/GenBank/DDBJ whole genome shotgun (WGS) entry which is preliminary data.</text>
</comment>
<dbReference type="AlphaFoldDB" id="A0A2U0U7I2"/>
<dbReference type="RefSeq" id="WP_116616512.1">
    <property type="nucleotide sequence ID" value="NZ_CALDWB010000015.1"/>
</dbReference>
<dbReference type="Pfam" id="PF21186">
    <property type="entry name" value="DUF6852"/>
    <property type="match status" value="1"/>
</dbReference>
<dbReference type="InterPro" id="IPR049281">
    <property type="entry name" value="BVU_3817-like_C_sf"/>
</dbReference>
<evidence type="ECO:0000313" key="4">
    <source>
        <dbReference type="Proteomes" id="UP000245870"/>
    </source>
</evidence>
<dbReference type="Proteomes" id="UP000245870">
    <property type="component" value="Unassembled WGS sequence"/>
</dbReference>
<proteinExistence type="predicted"/>
<dbReference type="OrthoDB" id="675198at2"/>
<dbReference type="EMBL" id="QENY01000010">
    <property type="protein sequence ID" value="PVX53583.1"/>
    <property type="molecule type" value="Genomic_DNA"/>
</dbReference>
<name>A0A2U0U7I2_9BACT</name>
<dbReference type="Gene3D" id="2.30.30.730">
    <property type="match status" value="1"/>
</dbReference>
<evidence type="ECO:0000313" key="3">
    <source>
        <dbReference type="EMBL" id="PVX53583.1"/>
    </source>
</evidence>